<organism evidence="3 4">
    <name type="scientific">Flagellimonas abyssi</name>
    <dbReference type="NCBI Taxonomy" id="2864871"/>
    <lineage>
        <taxon>Bacteria</taxon>
        <taxon>Pseudomonadati</taxon>
        <taxon>Bacteroidota</taxon>
        <taxon>Flavobacteriia</taxon>
        <taxon>Flavobacteriales</taxon>
        <taxon>Flavobacteriaceae</taxon>
        <taxon>Flagellimonas</taxon>
    </lineage>
</organism>
<reference evidence="3 4" key="1">
    <citation type="submission" date="2021-08" db="EMBL/GenBank/DDBJ databases">
        <title>Muricauda profundi sp. nov., a marine bacterium isolated from deep seawater of the Mariana Trench.</title>
        <authorList>
            <person name="Wei Y."/>
        </authorList>
    </citation>
    <scope>NUCLEOTIDE SEQUENCE [LARGE SCALE GENOMIC DNA]</scope>
    <source>
        <strain evidence="3 4">W52</strain>
    </source>
</reference>
<dbReference type="InterPro" id="IPR035986">
    <property type="entry name" value="PKD_dom_sf"/>
</dbReference>
<accession>A0ABS7EWG1</accession>
<dbReference type="NCBIfam" id="TIGR04131">
    <property type="entry name" value="Bac_Flav_CTERM"/>
    <property type="match status" value="1"/>
</dbReference>
<sequence>MNHRLQFFLIVLFSFVSFVSQAQMEASIWYFGENAGLDFRSGTPVALEDGEMFTKEGCATISDPLGNLLFYTDGSNIWNRNHQIMPNGSGLLGDTSTTQSAIIVPKPEDSNIYYVFTADEERGPHGINFSEVDIGLDGGLGDVTVKNVPLYTPSMEKLTAVKHANGRDVWVLTHDWYNADYKVYLVTPAGVSTTPVVSTAGLNMIYTTNGTEGIGYLKVSPDGKKVAICHIRRGLELLDFDTSTGKLSNALALNRRNNQYGVEFSPSSQVLYASNLDGPIYQYDLGASDIPSSEIQINQDNVPGYGLQLGLDGKIYVTHRFRKTISVVNDPDEVGLACNYEYGAIDLGTGRGWGGLPQFIQSYFLVSGIEADKLCLGDTTQFHINSSQPITSILWDFGDGNNSTDENPTHSYAAPGTYTLSCEVSTALGTETKTKIISISKTPVANAISDIERCQTEATFDMDLATLDAQVLGTQSPSEFAISYFATQQDADGNIYSLDPITVLNLGSTTIFTRISNNQNPNCYDITSFDIIVKQAPQLFVPTDWVVCDTDGDGLHSFDLTTKDSEILNGQDASLFNVSYYASALEADNGTNPLNTDHSVSVLDETLFYRIENKTYSDCFEVGSFTIGVIDQVVANRPSDLKVCDTDNDGTAQFDLSDAESEVLGAQSASGVILSYHESQADADGNTDPLPNLYVSNSYQKTVYVRVSNAQDSSCYATNSFQLNIYDVPEVPEVLDWLVCDNDNDGKYTFDLDEKADEIIAKPSETSLAFYASEADASLEQNPIYGNYQNASNPQTVYFRLNNVNNNTCHSIGSFDLEVFNVPTAYVPTNMVICAVDETGVNTINLSQKDAEVLNGQDALSYEVSYHSSEVDALNGERYLDKENYSNTAMSERIYARIQHRELVSCYDIIDFELTINPLPNPGLEEVYVICPDSPELVLDAGTFESYRWEDENGSLIGNGQTIDVTDLGKYTLTVIETKNGLSCSNTVGFEVLSSGAPESFEITADGLSDRVTLTVDAVGTGDFEYSIDGRSYQSSNQFEVFPGKYTVFVRDLLGCRTISKELIAIGYQKFFSPNGDGINDSWNIIGGELYPDAQLFLYDRYGKLLGQLTPQGQGWDGTILGRRMPSTDYWFKYVYDNGKTYAGHFSLRR</sequence>
<keyword evidence="1" id="KW-0732">Signal</keyword>
<comment type="caution">
    <text evidence="3">The sequence shown here is derived from an EMBL/GenBank/DDBJ whole genome shotgun (WGS) entry which is preliminary data.</text>
</comment>
<dbReference type="Pfam" id="PF18911">
    <property type="entry name" value="PKD_4"/>
    <property type="match status" value="1"/>
</dbReference>
<dbReference type="SMART" id="SM00089">
    <property type="entry name" value="PKD"/>
    <property type="match status" value="1"/>
</dbReference>
<dbReference type="Gene3D" id="2.60.40.10">
    <property type="entry name" value="Immunoglobulins"/>
    <property type="match status" value="1"/>
</dbReference>
<evidence type="ECO:0000313" key="3">
    <source>
        <dbReference type="EMBL" id="MBW8201957.1"/>
    </source>
</evidence>
<dbReference type="InterPro" id="IPR015943">
    <property type="entry name" value="WD40/YVTN_repeat-like_dom_sf"/>
</dbReference>
<dbReference type="SUPFAM" id="SSF75011">
    <property type="entry name" value="3-carboxy-cis,cis-mucoante lactonizing enzyme"/>
    <property type="match status" value="1"/>
</dbReference>
<name>A0ABS7EWG1_9FLAO</name>
<dbReference type="SUPFAM" id="SSF49299">
    <property type="entry name" value="PKD domain"/>
    <property type="match status" value="1"/>
</dbReference>
<dbReference type="InterPro" id="IPR051200">
    <property type="entry name" value="Host-pathogen_enzymatic-act"/>
</dbReference>
<gene>
    <name evidence="3" type="ORF">K1F36_19200</name>
</gene>
<feature type="signal peptide" evidence="1">
    <location>
        <begin position="1"/>
        <end position="22"/>
    </location>
</feature>
<dbReference type="CDD" id="cd00146">
    <property type="entry name" value="PKD"/>
    <property type="match status" value="1"/>
</dbReference>
<dbReference type="Gene3D" id="2.130.10.10">
    <property type="entry name" value="YVTN repeat-like/Quinoprotein amine dehydrogenase"/>
    <property type="match status" value="1"/>
</dbReference>
<feature type="domain" description="PKD" evidence="2">
    <location>
        <begin position="385"/>
        <end position="446"/>
    </location>
</feature>
<keyword evidence="4" id="KW-1185">Reference proteome</keyword>
<dbReference type="PANTHER" id="PTHR47197">
    <property type="entry name" value="PROTEIN NIRF"/>
    <property type="match status" value="1"/>
</dbReference>
<proteinExistence type="predicted"/>
<dbReference type="Proteomes" id="UP001196136">
    <property type="component" value="Unassembled WGS sequence"/>
</dbReference>
<dbReference type="RefSeq" id="WP_220115235.1">
    <property type="nucleotide sequence ID" value="NZ_JAHZSV010000059.1"/>
</dbReference>
<dbReference type="Pfam" id="PF13585">
    <property type="entry name" value="CHU_C"/>
    <property type="match status" value="1"/>
</dbReference>
<evidence type="ECO:0000259" key="2">
    <source>
        <dbReference type="PROSITE" id="PS50093"/>
    </source>
</evidence>
<dbReference type="InterPro" id="IPR022409">
    <property type="entry name" value="PKD/Chitinase_dom"/>
</dbReference>
<evidence type="ECO:0000313" key="4">
    <source>
        <dbReference type="Proteomes" id="UP001196136"/>
    </source>
</evidence>
<protein>
    <submittedName>
        <fullName evidence="3">T9SS type B sorting domain-containing protein</fullName>
    </submittedName>
</protein>
<dbReference type="InterPro" id="IPR013783">
    <property type="entry name" value="Ig-like_fold"/>
</dbReference>
<dbReference type="PROSITE" id="PS50093">
    <property type="entry name" value="PKD"/>
    <property type="match status" value="1"/>
</dbReference>
<dbReference type="InterPro" id="IPR026341">
    <property type="entry name" value="T9SS_type_B"/>
</dbReference>
<evidence type="ECO:0000256" key="1">
    <source>
        <dbReference type="SAM" id="SignalP"/>
    </source>
</evidence>
<dbReference type="InterPro" id="IPR000601">
    <property type="entry name" value="PKD_dom"/>
</dbReference>
<feature type="chain" id="PRO_5047448898" evidence="1">
    <location>
        <begin position="23"/>
        <end position="1150"/>
    </location>
</feature>
<dbReference type="PANTHER" id="PTHR47197:SF3">
    <property type="entry name" value="DIHYDRO-HEME D1 DEHYDROGENASE"/>
    <property type="match status" value="1"/>
</dbReference>
<dbReference type="EMBL" id="JAHZSV010000059">
    <property type="protein sequence ID" value="MBW8201957.1"/>
    <property type="molecule type" value="Genomic_DNA"/>
</dbReference>